<evidence type="ECO:0000256" key="1">
    <source>
        <dbReference type="SAM" id="Phobius"/>
    </source>
</evidence>
<keyword evidence="1" id="KW-1133">Transmembrane helix</keyword>
<protein>
    <submittedName>
        <fullName evidence="3">DUF4142 domain-containing protein</fullName>
    </submittedName>
</protein>
<dbReference type="Proteomes" id="UP001230908">
    <property type="component" value="Unassembled WGS sequence"/>
</dbReference>
<reference evidence="3 4" key="1">
    <citation type="submission" date="2023-08" db="EMBL/GenBank/DDBJ databases">
        <title>Phytohabitans sansha sp. nov., isolated from marine sediment.</title>
        <authorList>
            <person name="Zhao Y."/>
            <person name="Yi K."/>
        </authorList>
    </citation>
    <scope>NUCLEOTIDE SEQUENCE [LARGE SCALE GENOMIC DNA]</scope>
    <source>
        <strain evidence="3 4">ZYX-F-186</strain>
    </source>
</reference>
<gene>
    <name evidence="3" type="ORF">RB614_18855</name>
</gene>
<organism evidence="3 4">
    <name type="scientific">Phytohabitans maris</name>
    <dbReference type="NCBI Taxonomy" id="3071409"/>
    <lineage>
        <taxon>Bacteria</taxon>
        <taxon>Bacillati</taxon>
        <taxon>Actinomycetota</taxon>
        <taxon>Actinomycetes</taxon>
        <taxon>Micromonosporales</taxon>
        <taxon>Micromonosporaceae</taxon>
    </lineage>
</organism>
<evidence type="ECO:0000313" key="4">
    <source>
        <dbReference type="Proteomes" id="UP001230908"/>
    </source>
</evidence>
<evidence type="ECO:0000259" key="2">
    <source>
        <dbReference type="Pfam" id="PF13628"/>
    </source>
</evidence>
<evidence type="ECO:0000313" key="3">
    <source>
        <dbReference type="EMBL" id="MDQ7906579.1"/>
    </source>
</evidence>
<proteinExistence type="predicted"/>
<accession>A0ABU0ZJK1</accession>
<dbReference type="PANTHER" id="PTHR38593">
    <property type="entry name" value="BLR2558 PROTEIN"/>
    <property type="match status" value="1"/>
</dbReference>
<sequence>MFSGRLAAPGSRRAAAVLAGLAIGTLATFAMPMAAAQAAPDTPLTAADKNLLSAVRLAGLWEMPAGNMAAEKGGRVRVRQVGAEIAKQHAELDRLVVDAANKLNYRLPDEPNSDQQKWLAEMEEARAGADFDQVFVDRLRAAHGKVFPVIAGVRSGTRNDVVRKLAADANDFVLNHLTLLESTGLVKYSELPLPPDPAPANGAAAGSSGILNGAEARAQIGGVDPAVIWVVLLAALIAGGATTFRLFRSGR</sequence>
<dbReference type="EMBL" id="JAVHUY010000016">
    <property type="protein sequence ID" value="MDQ7906579.1"/>
    <property type="molecule type" value="Genomic_DNA"/>
</dbReference>
<comment type="caution">
    <text evidence="3">The sequence shown here is derived from an EMBL/GenBank/DDBJ whole genome shotgun (WGS) entry which is preliminary data.</text>
</comment>
<dbReference type="Pfam" id="PF13628">
    <property type="entry name" value="DUF4142"/>
    <property type="match status" value="1"/>
</dbReference>
<dbReference type="RefSeq" id="WP_308713848.1">
    <property type="nucleotide sequence ID" value="NZ_JAVHUY010000016.1"/>
</dbReference>
<name>A0ABU0ZJK1_9ACTN</name>
<feature type="transmembrane region" description="Helical" evidence="1">
    <location>
        <begin position="226"/>
        <end position="247"/>
    </location>
</feature>
<dbReference type="PANTHER" id="PTHR38593:SF1">
    <property type="entry name" value="BLR2558 PROTEIN"/>
    <property type="match status" value="1"/>
</dbReference>
<keyword evidence="1" id="KW-0812">Transmembrane</keyword>
<dbReference type="InterPro" id="IPR025419">
    <property type="entry name" value="DUF4142"/>
</dbReference>
<feature type="domain" description="DUF4142" evidence="2">
    <location>
        <begin position="47"/>
        <end position="178"/>
    </location>
</feature>
<keyword evidence="4" id="KW-1185">Reference proteome</keyword>
<keyword evidence="1" id="KW-0472">Membrane</keyword>